<organism evidence="4 5">
    <name type="scientific">Camelimonas fluminis</name>
    <dbReference type="NCBI Taxonomy" id="1576911"/>
    <lineage>
        <taxon>Bacteria</taxon>
        <taxon>Pseudomonadati</taxon>
        <taxon>Pseudomonadota</taxon>
        <taxon>Alphaproteobacteria</taxon>
        <taxon>Hyphomicrobiales</taxon>
        <taxon>Chelatococcaceae</taxon>
        <taxon>Camelimonas</taxon>
    </lineage>
</organism>
<dbReference type="Proteomes" id="UP001595704">
    <property type="component" value="Unassembled WGS sequence"/>
</dbReference>
<protein>
    <submittedName>
        <fullName evidence="4">Efflux RND transporter periplasmic adaptor subunit</fullName>
    </submittedName>
</protein>
<feature type="transmembrane region" description="Helical" evidence="3">
    <location>
        <begin position="106"/>
        <end position="125"/>
    </location>
</feature>
<keyword evidence="2" id="KW-0175">Coiled coil</keyword>
<feature type="coiled-coil region" evidence="2">
    <location>
        <begin position="267"/>
        <end position="318"/>
    </location>
</feature>
<keyword evidence="3" id="KW-0812">Transmembrane</keyword>
<dbReference type="SUPFAM" id="SSF111369">
    <property type="entry name" value="HlyD-like secretion proteins"/>
    <property type="match status" value="1"/>
</dbReference>
<dbReference type="EMBL" id="JBHRYC010000018">
    <property type="protein sequence ID" value="MFC3636084.1"/>
    <property type="molecule type" value="Genomic_DNA"/>
</dbReference>
<evidence type="ECO:0000256" key="3">
    <source>
        <dbReference type="SAM" id="Phobius"/>
    </source>
</evidence>
<dbReference type="PANTHER" id="PTHR30097:SF4">
    <property type="entry name" value="SLR6042 PROTEIN"/>
    <property type="match status" value="1"/>
</dbReference>
<keyword evidence="3" id="KW-0472">Membrane</keyword>
<name>A0ABV7UCG2_9HYPH</name>
<sequence>MFDVVAVFSGHDVRIFVDQLADNAPVTGANVSVKIGEQRPRAAASDGETYLLAADAQVAPGSPVTIIVSADGEEDFVAGTAPASAALQETSPGHVGHGHAHISAHIWRGIAGGLVLVVVIGAFVLGRRAGRTGVATSLFLTVMILPVLAGPGGEGHSHDSAPQSVTGDAPRRLPGGVVFVPKDTQRLLGIRTTQVHAGSFTRSVSLDGRVTPAPSAMTALHSARGGRVLGASSGFPHVGMNVVRGQLLATVEPTINAADATTITATIAEIEQQIATTSLRLQRLTTLASRAAAPEAQVRDLETELLALRKRLDQVRGQAAKGEEIVAPSDGVIASVGVPAGGGVEPNQVIFQIVDPGVMWVEARDFSGLSINDIRSATLGPSAAGSVALRPVAASPKLISGAGVISFEASAGSSGLKAGQLVTVIAGLHSDIKGVGVPAKAITRNASGLPVVYEHSAPEHFTMRVLTGDYVSDQTFVAQRGLNDGARIITTPAHLINQIR</sequence>
<dbReference type="InterPro" id="IPR051909">
    <property type="entry name" value="MFP_Cation_Efflux"/>
</dbReference>
<keyword evidence="1" id="KW-0813">Transport</keyword>
<dbReference type="Gene3D" id="1.10.287.470">
    <property type="entry name" value="Helix hairpin bin"/>
    <property type="match status" value="1"/>
</dbReference>
<dbReference type="PANTHER" id="PTHR30097">
    <property type="entry name" value="CATION EFFLUX SYSTEM PROTEIN CUSB"/>
    <property type="match status" value="1"/>
</dbReference>
<gene>
    <name evidence="4" type="ORF">ACFONL_01600</name>
</gene>
<accession>A0ABV7UCG2</accession>
<proteinExistence type="predicted"/>
<evidence type="ECO:0000313" key="5">
    <source>
        <dbReference type="Proteomes" id="UP001595704"/>
    </source>
</evidence>
<dbReference type="RefSeq" id="WP_191320824.1">
    <property type="nucleotide sequence ID" value="NZ_BNCG01000026.1"/>
</dbReference>
<keyword evidence="3" id="KW-1133">Transmembrane helix</keyword>
<evidence type="ECO:0000256" key="2">
    <source>
        <dbReference type="SAM" id="Coils"/>
    </source>
</evidence>
<dbReference type="Gene3D" id="2.40.50.100">
    <property type="match status" value="1"/>
</dbReference>
<evidence type="ECO:0000313" key="4">
    <source>
        <dbReference type="EMBL" id="MFC3636084.1"/>
    </source>
</evidence>
<feature type="transmembrane region" description="Helical" evidence="3">
    <location>
        <begin position="132"/>
        <end position="149"/>
    </location>
</feature>
<reference evidence="5" key="1">
    <citation type="journal article" date="2019" name="Int. J. Syst. Evol. Microbiol.">
        <title>The Global Catalogue of Microorganisms (GCM) 10K type strain sequencing project: providing services to taxonomists for standard genome sequencing and annotation.</title>
        <authorList>
            <consortium name="The Broad Institute Genomics Platform"/>
            <consortium name="The Broad Institute Genome Sequencing Center for Infectious Disease"/>
            <person name="Wu L."/>
            <person name="Ma J."/>
        </authorList>
    </citation>
    <scope>NUCLEOTIDE SEQUENCE [LARGE SCALE GENOMIC DNA]</scope>
    <source>
        <strain evidence="5">KCTC 42282</strain>
    </source>
</reference>
<comment type="caution">
    <text evidence="4">The sequence shown here is derived from an EMBL/GenBank/DDBJ whole genome shotgun (WGS) entry which is preliminary data.</text>
</comment>
<keyword evidence="5" id="KW-1185">Reference proteome</keyword>
<evidence type="ECO:0000256" key="1">
    <source>
        <dbReference type="ARBA" id="ARBA00022448"/>
    </source>
</evidence>